<gene>
    <name evidence="1" type="ORF">GN138_09540</name>
</gene>
<sequence length="62" mass="6931">MLPDIYVLTLCSYIDITPTIREAGSGVIGQARISKVGNRKLQKLLFPCSFNAFKQNKICKEV</sequence>
<dbReference type="AlphaFoldDB" id="A0A6L6UAX8"/>
<dbReference type="EMBL" id="WOWS01000003">
    <property type="protein sequence ID" value="MUU78686.1"/>
    <property type="molecule type" value="Genomic_DNA"/>
</dbReference>
<name>A0A6L6UAX8_9FLAO</name>
<protein>
    <submittedName>
        <fullName evidence="1">Transposase</fullName>
    </submittedName>
</protein>
<accession>A0A6L6UAX8</accession>
<proteinExistence type="predicted"/>
<evidence type="ECO:0000313" key="2">
    <source>
        <dbReference type="Proteomes" id="UP000478208"/>
    </source>
</evidence>
<comment type="caution">
    <text evidence="1">The sequence shown here is derived from an EMBL/GenBank/DDBJ whole genome shotgun (WGS) entry which is preliminary data.</text>
</comment>
<dbReference type="Proteomes" id="UP000478208">
    <property type="component" value="Unassembled WGS sequence"/>
</dbReference>
<evidence type="ECO:0000313" key="1">
    <source>
        <dbReference type="EMBL" id="MUU78686.1"/>
    </source>
</evidence>
<organism evidence="1 2">
    <name type="scientific">Winogradskyella endarachnes</name>
    <dbReference type="NCBI Taxonomy" id="2681965"/>
    <lineage>
        <taxon>Bacteria</taxon>
        <taxon>Pseudomonadati</taxon>
        <taxon>Bacteroidota</taxon>
        <taxon>Flavobacteriia</taxon>
        <taxon>Flavobacteriales</taxon>
        <taxon>Flavobacteriaceae</taxon>
        <taxon>Winogradskyella</taxon>
    </lineage>
</organism>
<keyword evidence="2" id="KW-1185">Reference proteome</keyword>
<reference evidence="1 2" key="1">
    <citation type="submission" date="2019-12" db="EMBL/GenBank/DDBJ databases">
        <authorList>
            <person name="Li J."/>
        </authorList>
    </citation>
    <scope>NUCLEOTIDE SEQUENCE [LARGE SCALE GENOMIC DNA]</scope>
    <source>
        <strain evidence="1 2">HL2-2</strain>
    </source>
</reference>